<reference evidence="3" key="1">
    <citation type="journal article" date="2017" name="Nat. Ecol. Evol.">
        <title>Genome expansion and lineage-specific genetic innovations in the forest pathogenic fungi Armillaria.</title>
        <authorList>
            <person name="Sipos G."/>
            <person name="Prasanna A.N."/>
            <person name="Walter M.C."/>
            <person name="O'Connor E."/>
            <person name="Balint B."/>
            <person name="Krizsan K."/>
            <person name="Kiss B."/>
            <person name="Hess J."/>
            <person name="Varga T."/>
            <person name="Slot J."/>
            <person name="Riley R."/>
            <person name="Boka B."/>
            <person name="Rigling D."/>
            <person name="Barry K."/>
            <person name="Lee J."/>
            <person name="Mihaltcheva S."/>
            <person name="LaButti K."/>
            <person name="Lipzen A."/>
            <person name="Waldron R."/>
            <person name="Moloney N.M."/>
            <person name="Sperisen C."/>
            <person name="Kredics L."/>
            <person name="Vagvoelgyi C."/>
            <person name="Patrignani A."/>
            <person name="Fitzpatrick D."/>
            <person name="Nagy I."/>
            <person name="Doyle S."/>
            <person name="Anderson J.B."/>
            <person name="Grigoriev I.V."/>
            <person name="Gueldener U."/>
            <person name="Muensterkoetter M."/>
            <person name="Nagy L.G."/>
        </authorList>
    </citation>
    <scope>NUCLEOTIDE SEQUENCE [LARGE SCALE GENOMIC DNA]</scope>
    <source>
        <strain evidence="3">Ar21-2</strain>
    </source>
</reference>
<sequence>MCVTFRCCFCKAEFSSSACSCSKVSLLLEEGYCKNCTSQQVSTSRTTPQKTFQAKRARLNPSPGTEQHV</sequence>
<name>A0A2H3CRL3_ARMGA</name>
<dbReference type="Proteomes" id="UP000217790">
    <property type="component" value="Unassembled WGS sequence"/>
</dbReference>
<evidence type="ECO:0000313" key="2">
    <source>
        <dbReference type="EMBL" id="PBK85675.1"/>
    </source>
</evidence>
<feature type="compositionally biased region" description="Polar residues" evidence="1">
    <location>
        <begin position="43"/>
        <end position="52"/>
    </location>
</feature>
<keyword evidence="3" id="KW-1185">Reference proteome</keyword>
<dbReference type="AlphaFoldDB" id="A0A2H3CRL3"/>
<dbReference type="EMBL" id="KZ293689">
    <property type="protein sequence ID" value="PBK85675.1"/>
    <property type="molecule type" value="Genomic_DNA"/>
</dbReference>
<evidence type="ECO:0000313" key="3">
    <source>
        <dbReference type="Proteomes" id="UP000217790"/>
    </source>
</evidence>
<organism evidence="2 3">
    <name type="scientific">Armillaria gallica</name>
    <name type="common">Bulbous honey fungus</name>
    <name type="synonym">Armillaria bulbosa</name>
    <dbReference type="NCBI Taxonomy" id="47427"/>
    <lineage>
        <taxon>Eukaryota</taxon>
        <taxon>Fungi</taxon>
        <taxon>Dikarya</taxon>
        <taxon>Basidiomycota</taxon>
        <taxon>Agaricomycotina</taxon>
        <taxon>Agaricomycetes</taxon>
        <taxon>Agaricomycetidae</taxon>
        <taxon>Agaricales</taxon>
        <taxon>Marasmiineae</taxon>
        <taxon>Physalacriaceae</taxon>
        <taxon>Armillaria</taxon>
    </lineage>
</organism>
<proteinExistence type="predicted"/>
<feature type="region of interest" description="Disordered" evidence="1">
    <location>
        <begin position="43"/>
        <end position="69"/>
    </location>
</feature>
<accession>A0A2H3CRL3</accession>
<gene>
    <name evidence="2" type="ORF">ARMGADRAFT_1017746</name>
</gene>
<evidence type="ECO:0000256" key="1">
    <source>
        <dbReference type="SAM" id="MobiDB-lite"/>
    </source>
</evidence>
<protein>
    <submittedName>
        <fullName evidence="2">Uncharacterized protein</fullName>
    </submittedName>
</protein>
<dbReference type="InParanoid" id="A0A2H3CRL3"/>